<dbReference type="InParanoid" id="A0A078AA21"/>
<keyword evidence="2" id="KW-1185">Reference proteome</keyword>
<proteinExistence type="predicted"/>
<dbReference type="Proteomes" id="UP000039865">
    <property type="component" value="Unassembled WGS sequence"/>
</dbReference>
<protein>
    <submittedName>
        <fullName evidence="1">Uncharacterized protein</fullName>
    </submittedName>
</protein>
<evidence type="ECO:0000313" key="2">
    <source>
        <dbReference type="Proteomes" id="UP000039865"/>
    </source>
</evidence>
<accession>A0A078AA21</accession>
<organism evidence="1 2">
    <name type="scientific">Stylonychia lemnae</name>
    <name type="common">Ciliate</name>
    <dbReference type="NCBI Taxonomy" id="5949"/>
    <lineage>
        <taxon>Eukaryota</taxon>
        <taxon>Sar</taxon>
        <taxon>Alveolata</taxon>
        <taxon>Ciliophora</taxon>
        <taxon>Intramacronucleata</taxon>
        <taxon>Spirotrichea</taxon>
        <taxon>Stichotrichia</taxon>
        <taxon>Sporadotrichida</taxon>
        <taxon>Oxytrichidae</taxon>
        <taxon>Stylonychinae</taxon>
        <taxon>Stylonychia</taxon>
    </lineage>
</organism>
<name>A0A078AA21_STYLE</name>
<evidence type="ECO:0000313" key="1">
    <source>
        <dbReference type="EMBL" id="CDW79039.1"/>
    </source>
</evidence>
<dbReference type="EMBL" id="CCKQ01007634">
    <property type="protein sequence ID" value="CDW79039.1"/>
    <property type="molecule type" value="Genomic_DNA"/>
</dbReference>
<reference evidence="1 2" key="1">
    <citation type="submission" date="2014-06" db="EMBL/GenBank/DDBJ databases">
        <authorList>
            <person name="Swart Estienne"/>
        </authorList>
    </citation>
    <scope>NUCLEOTIDE SEQUENCE [LARGE SCALE GENOMIC DNA]</scope>
    <source>
        <strain evidence="1 2">130c</strain>
    </source>
</reference>
<gene>
    <name evidence="1" type="primary">Contig16768.g17863</name>
    <name evidence="1" type="ORF">STYLEM_8024</name>
</gene>
<sequence>MVESHNNCHGHNHGTIDLEGLDDHYNINGQQLPQTCDVKEQLILKMQQLDMKIFQLIKSNKEIMKELADDPEMPEYIQENEGIIIKSKDDLILILNAFIKSGIDLDKEVLPQLEHKNLWLNDDKLNCNTNGLNINQNQENNEKSDVQDQYVQNQNTSQSDDLNVQNNEVRNNVIDEDGQVYL</sequence>
<dbReference type="AlphaFoldDB" id="A0A078AA21"/>